<dbReference type="PANTHER" id="PTHR14611">
    <property type="entry name" value="TECTONIC FAMILY MEMBER"/>
    <property type="match status" value="1"/>
</dbReference>
<name>A0AAW1PWY8_9CHLO</name>
<dbReference type="GO" id="GO:0030030">
    <property type="term" value="P:cell projection organization"/>
    <property type="evidence" value="ECO:0007669"/>
    <property type="project" value="UniProtKB-KW"/>
</dbReference>
<proteinExistence type="predicted"/>
<dbReference type="PANTHER" id="PTHR14611:SF2">
    <property type="entry name" value="TECTONIC"/>
    <property type="match status" value="1"/>
</dbReference>
<dbReference type="InterPro" id="IPR040354">
    <property type="entry name" value="TCTN1-3"/>
</dbReference>
<dbReference type="EMBL" id="JALJOR010000008">
    <property type="protein sequence ID" value="KAK9812693.1"/>
    <property type="molecule type" value="Genomic_DNA"/>
</dbReference>
<keyword evidence="3" id="KW-1185">Reference proteome</keyword>
<evidence type="ECO:0000313" key="2">
    <source>
        <dbReference type="EMBL" id="KAK9812693.1"/>
    </source>
</evidence>
<gene>
    <name evidence="2" type="ORF">WJX72_002192</name>
</gene>
<comment type="caution">
    <text evidence="2">The sequence shown here is derived from an EMBL/GenBank/DDBJ whole genome shotgun (WGS) entry which is preliminary data.</text>
</comment>
<feature type="domain" description="Tectonic-1-3" evidence="1">
    <location>
        <begin position="495"/>
        <end position="693"/>
    </location>
</feature>
<dbReference type="InterPro" id="IPR011677">
    <property type="entry name" value="TCTN1-3_dom"/>
</dbReference>
<protein>
    <recommendedName>
        <fullName evidence="1">Tectonic-1-3 domain-containing protein</fullName>
    </recommendedName>
</protein>
<evidence type="ECO:0000313" key="3">
    <source>
        <dbReference type="Proteomes" id="UP001489004"/>
    </source>
</evidence>
<organism evidence="2 3">
    <name type="scientific">[Myrmecia] bisecta</name>
    <dbReference type="NCBI Taxonomy" id="41462"/>
    <lineage>
        <taxon>Eukaryota</taxon>
        <taxon>Viridiplantae</taxon>
        <taxon>Chlorophyta</taxon>
        <taxon>core chlorophytes</taxon>
        <taxon>Trebouxiophyceae</taxon>
        <taxon>Trebouxiales</taxon>
        <taxon>Trebouxiaceae</taxon>
        <taxon>Myrmecia</taxon>
    </lineage>
</organism>
<feature type="domain" description="Tectonic-1-3" evidence="1">
    <location>
        <begin position="301"/>
        <end position="481"/>
    </location>
</feature>
<dbReference type="AlphaFoldDB" id="A0AAW1PWY8"/>
<sequence length="742" mass="78599">MPRRHLGRCTRLLIAHYQAGCTGFLGNKVSAPAKAVAVRKLHTFQGASINNQLTGRDQQSSYRQAGRSVVCNLPNSFAATPYLHHATSKNIGALTTASLQANRPVGVRQSPCFAARPIYTSHAVQPVQAAPQHTRNLSSVSGRLASSPLWKYATCGKHLTTTERFKPHIHVDATTVQRALRWYSALDAKKRVNQAQKPARKIQFDAASCLSGGPDTVADRYCISEGTVAKYTLPQSMSQVVIKHDASGSTLLNSLLCIQADNNPLQACLLGGADGSNGTLNGSLQKAPASFIKAAASAASATTYQAGASIRAGYSGTGDAPWTLPGPVFSSECDAVNVVGYLVNVPPSGQDGNSVACQRTVADLATACQASSVLAVPGQLLEVALTPGAARSTFKAVTINQVQHIDAAGALTTVTAGSSPTTWTPATSTCSNVLQELHYTVLYDTGGIASVQADLVVGDITLPSPAAAAVVPQQYSVRWLQTQTANKQDGWPRSGNPGYLTGYPVLAGIRSTSGTPHIDRFSKGLPILGAAPDGTCSAAYTRPVKFGVDAISNCVRSMTFAELKAWCMDSTKGLPLLDYLAITPPLLASTGDQQTYIGQWADANALTVGNWTSMNIDTPLPTTSWDEATQTCSNVAQSVQYNFLTAMAGSPSNPQMHITFARTSYQVASWTYNQVVSTTSQGFALRQSVRFVAVDQPEAAACRKGAPPLYPNLPKDIFYPQLMQRLQWLLCPMLSNSTSVGL</sequence>
<evidence type="ECO:0000259" key="1">
    <source>
        <dbReference type="Pfam" id="PF07773"/>
    </source>
</evidence>
<dbReference type="Proteomes" id="UP001489004">
    <property type="component" value="Unassembled WGS sequence"/>
</dbReference>
<accession>A0AAW1PWY8</accession>
<reference evidence="2 3" key="1">
    <citation type="journal article" date="2024" name="Nat. Commun.">
        <title>Phylogenomics reveals the evolutionary origins of lichenization in chlorophyte algae.</title>
        <authorList>
            <person name="Puginier C."/>
            <person name="Libourel C."/>
            <person name="Otte J."/>
            <person name="Skaloud P."/>
            <person name="Haon M."/>
            <person name="Grisel S."/>
            <person name="Petersen M."/>
            <person name="Berrin J.G."/>
            <person name="Delaux P.M."/>
            <person name="Dal Grande F."/>
            <person name="Keller J."/>
        </authorList>
    </citation>
    <scope>NUCLEOTIDE SEQUENCE [LARGE SCALE GENOMIC DNA]</scope>
    <source>
        <strain evidence="2 3">SAG 2043</strain>
    </source>
</reference>
<dbReference type="Pfam" id="PF07773">
    <property type="entry name" value="TCTN_DUF1619"/>
    <property type="match status" value="2"/>
</dbReference>